<keyword evidence="3" id="KW-0804">Transcription</keyword>
<comment type="caution">
    <text evidence="5">The sequence shown here is derived from an EMBL/GenBank/DDBJ whole genome shotgun (WGS) entry which is preliminary data.</text>
</comment>
<feature type="domain" description="HTH crp-type" evidence="4">
    <location>
        <begin position="145"/>
        <end position="219"/>
    </location>
</feature>
<sequence>MSDFFVQKLRHGASLSEDDERALRALCMNVDKFDPQNDVTMEGDKPKSIKLVLEGWACRYKLLENGKRQIISLFLPGDMCEPYMTLPQFMDHSLGTLTPVTVARVSPEVIKAVARERPQIEKALWWDLLLAMAMGRESIVTLGRRSASERLGHLFCELHVRLDKVGLVDGLGYEMPLTQSNLGDLLGMSTVHVNRSLQELRAAGLVTMHGRRVTILNLEGLRSTSLFDPTYLQSYTQA</sequence>
<keyword evidence="2" id="KW-0238">DNA-binding</keyword>
<dbReference type="InterPro" id="IPR036388">
    <property type="entry name" value="WH-like_DNA-bd_sf"/>
</dbReference>
<dbReference type="RefSeq" id="WP_189500789.1">
    <property type="nucleotide sequence ID" value="NZ_BMZQ01000001.1"/>
</dbReference>
<dbReference type="Gene3D" id="1.10.10.10">
    <property type="entry name" value="Winged helix-like DNA-binding domain superfamily/Winged helix DNA-binding domain"/>
    <property type="match status" value="1"/>
</dbReference>
<dbReference type="Proteomes" id="UP000630142">
    <property type="component" value="Unassembled WGS sequence"/>
</dbReference>
<dbReference type="Pfam" id="PF13545">
    <property type="entry name" value="HTH_Crp_2"/>
    <property type="match status" value="1"/>
</dbReference>
<proteinExistence type="predicted"/>
<gene>
    <name evidence="5" type="ORF">GCM10016234_00650</name>
</gene>
<reference evidence="5" key="1">
    <citation type="journal article" date="2014" name="Int. J. Syst. Evol. Microbiol.">
        <title>Complete genome sequence of Corynebacterium casei LMG S-19264T (=DSM 44701T), isolated from a smear-ripened cheese.</title>
        <authorList>
            <consortium name="US DOE Joint Genome Institute (JGI-PGF)"/>
            <person name="Walter F."/>
            <person name="Albersmeier A."/>
            <person name="Kalinowski J."/>
            <person name="Ruckert C."/>
        </authorList>
    </citation>
    <scope>NUCLEOTIDE SEQUENCE</scope>
    <source>
        <strain evidence="5">KCTC 42249</strain>
    </source>
</reference>
<dbReference type="InterPro" id="IPR014710">
    <property type="entry name" value="RmlC-like_jellyroll"/>
</dbReference>
<protein>
    <submittedName>
        <fullName evidence="5">Transcriptional regulator</fullName>
    </submittedName>
</protein>
<dbReference type="AlphaFoldDB" id="A0A8J3DLT7"/>
<dbReference type="GO" id="GO:0006355">
    <property type="term" value="P:regulation of DNA-templated transcription"/>
    <property type="evidence" value="ECO:0007669"/>
    <property type="project" value="InterPro"/>
</dbReference>
<dbReference type="SUPFAM" id="SSF51206">
    <property type="entry name" value="cAMP-binding domain-like"/>
    <property type="match status" value="1"/>
</dbReference>
<evidence type="ECO:0000259" key="4">
    <source>
        <dbReference type="PROSITE" id="PS51063"/>
    </source>
</evidence>
<dbReference type="CDD" id="cd00038">
    <property type="entry name" value="CAP_ED"/>
    <property type="match status" value="1"/>
</dbReference>
<dbReference type="InterPro" id="IPR012318">
    <property type="entry name" value="HTH_CRP"/>
</dbReference>
<evidence type="ECO:0000256" key="1">
    <source>
        <dbReference type="ARBA" id="ARBA00023015"/>
    </source>
</evidence>
<evidence type="ECO:0000256" key="3">
    <source>
        <dbReference type="ARBA" id="ARBA00023163"/>
    </source>
</evidence>
<dbReference type="SUPFAM" id="SSF46785">
    <property type="entry name" value="Winged helix' DNA-binding domain"/>
    <property type="match status" value="1"/>
</dbReference>
<dbReference type="EMBL" id="BMZQ01000001">
    <property type="protein sequence ID" value="GHD05094.1"/>
    <property type="molecule type" value="Genomic_DNA"/>
</dbReference>
<keyword evidence="6" id="KW-1185">Reference proteome</keyword>
<reference evidence="5" key="2">
    <citation type="submission" date="2020-09" db="EMBL/GenBank/DDBJ databases">
        <authorList>
            <person name="Sun Q."/>
            <person name="Kim S."/>
        </authorList>
    </citation>
    <scope>NUCLEOTIDE SEQUENCE</scope>
    <source>
        <strain evidence="5">KCTC 42249</strain>
    </source>
</reference>
<dbReference type="InterPro" id="IPR000595">
    <property type="entry name" value="cNMP-bd_dom"/>
</dbReference>
<accession>A0A8J3DLT7</accession>
<dbReference type="Pfam" id="PF00027">
    <property type="entry name" value="cNMP_binding"/>
    <property type="match status" value="1"/>
</dbReference>
<evidence type="ECO:0000313" key="6">
    <source>
        <dbReference type="Proteomes" id="UP000630142"/>
    </source>
</evidence>
<keyword evidence="1" id="KW-0805">Transcription regulation</keyword>
<dbReference type="GO" id="GO:0003677">
    <property type="term" value="F:DNA binding"/>
    <property type="evidence" value="ECO:0007669"/>
    <property type="project" value="UniProtKB-KW"/>
</dbReference>
<dbReference type="InterPro" id="IPR036390">
    <property type="entry name" value="WH_DNA-bd_sf"/>
</dbReference>
<dbReference type="PROSITE" id="PS51063">
    <property type="entry name" value="HTH_CRP_2"/>
    <property type="match status" value="1"/>
</dbReference>
<evidence type="ECO:0000313" key="5">
    <source>
        <dbReference type="EMBL" id="GHD05094.1"/>
    </source>
</evidence>
<organism evidence="5 6">
    <name type="scientific">Tianweitania populi</name>
    <dbReference type="NCBI Taxonomy" id="1607949"/>
    <lineage>
        <taxon>Bacteria</taxon>
        <taxon>Pseudomonadati</taxon>
        <taxon>Pseudomonadota</taxon>
        <taxon>Alphaproteobacteria</taxon>
        <taxon>Hyphomicrobiales</taxon>
        <taxon>Phyllobacteriaceae</taxon>
        <taxon>Tianweitania</taxon>
    </lineage>
</organism>
<name>A0A8J3DLT7_9HYPH</name>
<dbReference type="InterPro" id="IPR018490">
    <property type="entry name" value="cNMP-bd_dom_sf"/>
</dbReference>
<dbReference type="SMART" id="SM00419">
    <property type="entry name" value="HTH_CRP"/>
    <property type="match status" value="1"/>
</dbReference>
<dbReference type="Gene3D" id="2.60.120.10">
    <property type="entry name" value="Jelly Rolls"/>
    <property type="match status" value="1"/>
</dbReference>
<evidence type="ECO:0000256" key="2">
    <source>
        <dbReference type="ARBA" id="ARBA00023125"/>
    </source>
</evidence>